<keyword evidence="4" id="KW-0813">Transport</keyword>
<dbReference type="PANTHER" id="PTHR22888:SF9">
    <property type="entry name" value="CYTOCHROME C OXIDASE SUBUNIT 2"/>
    <property type="match status" value="1"/>
</dbReference>
<keyword evidence="8" id="KW-1278">Translocase</keyword>
<evidence type="ECO:0000256" key="7">
    <source>
        <dbReference type="ARBA" id="ARBA00022723"/>
    </source>
</evidence>
<gene>
    <name evidence="20" type="ORF">CAE01nite_14500</name>
</gene>
<evidence type="ECO:0000256" key="6">
    <source>
        <dbReference type="ARBA" id="ARBA00022692"/>
    </source>
</evidence>
<comment type="catalytic activity">
    <reaction evidence="15">
        <text>4 Fe(II)-[cytochrome c] + O2 + 8 H(+)(in) = 4 Fe(III)-[cytochrome c] + 2 H2O + 4 H(+)(out)</text>
        <dbReference type="Rhea" id="RHEA:11436"/>
        <dbReference type="Rhea" id="RHEA-COMP:10350"/>
        <dbReference type="Rhea" id="RHEA-COMP:14399"/>
        <dbReference type="ChEBI" id="CHEBI:15377"/>
        <dbReference type="ChEBI" id="CHEBI:15378"/>
        <dbReference type="ChEBI" id="CHEBI:15379"/>
        <dbReference type="ChEBI" id="CHEBI:29033"/>
        <dbReference type="ChEBI" id="CHEBI:29034"/>
        <dbReference type="EC" id="7.1.1.9"/>
    </reaction>
</comment>
<dbReference type="GO" id="GO:0004129">
    <property type="term" value="F:cytochrome-c oxidase activity"/>
    <property type="evidence" value="ECO:0007669"/>
    <property type="project" value="UniProtKB-EC"/>
</dbReference>
<evidence type="ECO:0000256" key="5">
    <source>
        <dbReference type="ARBA" id="ARBA00022660"/>
    </source>
</evidence>
<dbReference type="Gene3D" id="1.10.287.90">
    <property type="match status" value="1"/>
</dbReference>
<evidence type="ECO:0000256" key="10">
    <source>
        <dbReference type="ARBA" id="ARBA00022989"/>
    </source>
</evidence>
<dbReference type="InterPro" id="IPR002429">
    <property type="entry name" value="CcO_II-like_C"/>
</dbReference>
<dbReference type="OrthoDB" id="9781261at2"/>
<evidence type="ECO:0000256" key="1">
    <source>
        <dbReference type="ARBA" id="ARBA00004141"/>
    </source>
</evidence>
<evidence type="ECO:0000256" key="12">
    <source>
        <dbReference type="ARBA" id="ARBA00023136"/>
    </source>
</evidence>
<evidence type="ECO:0000256" key="3">
    <source>
        <dbReference type="ARBA" id="ARBA00012949"/>
    </source>
</evidence>
<dbReference type="EC" id="7.1.1.9" evidence="3"/>
<dbReference type="Pfam" id="PF00116">
    <property type="entry name" value="COX2"/>
    <property type="match status" value="1"/>
</dbReference>
<dbReference type="InterPro" id="IPR045187">
    <property type="entry name" value="CcO_II"/>
</dbReference>
<comment type="subcellular location">
    <subcellularLocation>
        <location evidence="1">Membrane</location>
        <topology evidence="1">Multi-pass membrane protein</topology>
    </subcellularLocation>
</comment>
<evidence type="ECO:0000256" key="18">
    <source>
        <dbReference type="SAM" id="SignalP"/>
    </source>
</evidence>
<dbReference type="GO" id="GO:0016020">
    <property type="term" value="C:membrane"/>
    <property type="evidence" value="ECO:0007669"/>
    <property type="project" value="UniProtKB-SubCell"/>
</dbReference>
<keyword evidence="18" id="KW-0732">Signal</keyword>
<feature type="region of interest" description="Disordered" evidence="16">
    <location>
        <begin position="267"/>
        <end position="294"/>
    </location>
</feature>
<keyword evidence="6 17" id="KW-0812">Transmembrane</keyword>
<evidence type="ECO:0000313" key="21">
    <source>
        <dbReference type="Proteomes" id="UP000321181"/>
    </source>
</evidence>
<evidence type="ECO:0000256" key="15">
    <source>
        <dbReference type="ARBA" id="ARBA00047816"/>
    </source>
</evidence>
<dbReference type="EMBL" id="BJYY01000012">
    <property type="protein sequence ID" value="GEO33725.1"/>
    <property type="molecule type" value="Genomic_DNA"/>
</dbReference>
<dbReference type="SUPFAM" id="SSF81464">
    <property type="entry name" value="Cytochrome c oxidase subunit II-like, transmembrane region"/>
    <property type="match status" value="1"/>
</dbReference>
<keyword evidence="21" id="KW-1185">Reference proteome</keyword>
<evidence type="ECO:0000256" key="2">
    <source>
        <dbReference type="ARBA" id="ARBA00007866"/>
    </source>
</evidence>
<evidence type="ECO:0000256" key="4">
    <source>
        <dbReference type="ARBA" id="ARBA00022448"/>
    </source>
</evidence>
<feature type="compositionally biased region" description="Polar residues" evidence="16">
    <location>
        <begin position="282"/>
        <end position="294"/>
    </location>
</feature>
<dbReference type="Gene3D" id="2.60.40.420">
    <property type="entry name" value="Cupredoxins - blue copper proteins"/>
    <property type="match status" value="1"/>
</dbReference>
<keyword evidence="7" id="KW-0479">Metal-binding</keyword>
<dbReference type="GO" id="GO:0042773">
    <property type="term" value="P:ATP synthesis coupled electron transport"/>
    <property type="evidence" value="ECO:0007669"/>
    <property type="project" value="TreeGrafter"/>
</dbReference>
<feature type="signal peptide" evidence="18">
    <location>
        <begin position="1"/>
        <end position="32"/>
    </location>
</feature>
<dbReference type="Proteomes" id="UP000321181">
    <property type="component" value="Unassembled WGS sequence"/>
</dbReference>
<dbReference type="InterPro" id="IPR014222">
    <property type="entry name" value="Cyt_c_oxidase_su2"/>
</dbReference>
<evidence type="ECO:0000256" key="17">
    <source>
        <dbReference type="SAM" id="Phobius"/>
    </source>
</evidence>
<comment type="similarity">
    <text evidence="2">Belongs to the cytochrome c oxidase subunit 2 family.</text>
</comment>
<dbReference type="CDD" id="cd13919">
    <property type="entry name" value="CuRO_HCO_II_like_5"/>
    <property type="match status" value="1"/>
</dbReference>
<feature type="transmembrane region" description="Helical" evidence="17">
    <location>
        <begin position="56"/>
        <end position="83"/>
    </location>
</feature>
<reference evidence="20 21" key="1">
    <citation type="submission" date="2019-07" db="EMBL/GenBank/DDBJ databases">
        <title>Whole genome shotgun sequence of Cellulomonas aerilata NBRC 106308.</title>
        <authorList>
            <person name="Hosoyama A."/>
            <person name="Uohara A."/>
            <person name="Ohji S."/>
            <person name="Ichikawa N."/>
        </authorList>
    </citation>
    <scope>NUCLEOTIDE SEQUENCE [LARGE SCALE GENOMIC DNA]</scope>
    <source>
        <strain evidence="20 21">NBRC 106308</strain>
    </source>
</reference>
<evidence type="ECO:0000256" key="14">
    <source>
        <dbReference type="ARBA" id="ARBA00031399"/>
    </source>
</evidence>
<dbReference type="GO" id="GO:0016491">
    <property type="term" value="F:oxidoreductase activity"/>
    <property type="evidence" value="ECO:0007669"/>
    <property type="project" value="InterPro"/>
</dbReference>
<dbReference type="RefSeq" id="WP_146902159.1">
    <property type="nucleotide sequence ID" value="NZ_BAAARM010000002.1"/>
</dbReference>
<dbReference type="PRINTS" id="PR01166">
    <property type="entry name" value="CYCOXIDASEII"/>
</dbReference>
<comment type="caution">
    <text evidence="20">The sequence shown here is derived from an EMBL/GenBank/DDBJ whole genome shotgun (WGS) entry which is preliminary data.</text>
</comment>
<dbReference type="PROSITE" id="PS50857">
    <property type="entry name" value="COX2_CUA"/>
    <property type="match status" value="1"/>
</dbReference>
<keyword evidence="9" id="KW-0249">Electron transport</keyword>
<evidence type="ECO:0000256" key="11">
    <source>
        <dbReference type="ARBA" id="ARBA00023008"/>
    </source>
</evidence>
<dbReference type="PROSITE" id="PS00078">
    <property type="entry name" value="COX2"/>
    <property type="match status" value="1"/>
</dbReference>
<keyword evidence="5" id="KW-0679">Respiratory chain</keyword>
<dbReference type="InterPro" id="IPR008972">
    <property type="entry name" value="Cupredoxin"/>
</dbReference>
<proteinExistence type="inferred from homology"/>
<feature type="transmembrane region" description="Helical" evidence="17">
    <location>
        <begin position="104"/>
        <end position="122"/>
    </location>
</feature>
<protein>
    <recommendedName>
        <fullName evidence="3">cytochrome-c oxidase</fullName>
        <ecNumber evidence="3">7.1.1.9</ecNumber>
    </recommendedName>
    <alternativeName>
        <fullName evidence="14">Cytochrome aa3 subunit 2</fullName>
    </alternativeName>
</protein>
<keyword evidence="11" id="KW-0186">Copper</keyword>
<dbReference type="AlphaFoldDB" id="A0A512DB97"/>
<dbReference type="InterPro" id="IPR001505">
    <property type="entry name" value="Copper_CuA"/>
</dbReference>
<evidence type="ECO:0000256" key="9">
    <source>
        <dbReference type="ARBA" id="ARBA00022982"/>
    </source>
</evidence>
<evidence type="ECO:0000313" key="20">
    <source>
        <dbReference type="EMBL" id="GEO33725.1"/>
    </source>
</evidence>
<name>A0A512DB97_9CELL</name>
<evidence type="ECO:0000256" key="13">
    <source>
        <dbReference type="ARBA" id="ARBA00024688"/>
    </source>
</evidence>
<dbReference type="PANTHER" id="PTHR22888">
    <property type="entry name" value="CYTOCHROME C OXIDASE, SUBUNIT II"/>
    <property type="match status" value="1"/>
</dbReference>
<keyword evidence="12 17" id="KW-0472">Membrane</keyword>
<comment type="function">
    <text evidence="13">Subunits I and II form the functional core of the enzyme complex. Electrons originating in cytochrome c are transferred via heme a and Cu(A) to the binuclear center formed by heme a3 and Cu(B).</text>
</comment>
<feature type="chain" id="PRO_5021905843" description="cytochrome-c oxidase" evidence="18">
    <location>
        <begin position="33"/>
        <end position="294"/>
    </location>
</feature>
<dbReference type="NCBIfam" id="TIGR02866">
    <property type="entry name" value="CoxB"/>
    <property type="match status" value="1"/>
</dbReference>
<organism evidence="20 21">
    <name type="scientific">Cellulomonas aerilata</name>
    <dbReference type="NCBI Taxonomy" id="515326"/>
    <lineage>
        <taxon>Bacteria</taxon>
        <taxon>Bacillati</taxon>
        <taxon>Actinomycetota</taxon>
        <taxon>Actinomycetes</taxon>
        <taxon>Micrococcales</taxon>
        <taxon>Cellulomonadaceae</taxon>
        <taxon>Cellulomonas</taxon>
    </lineage>
</organism>
<feature type="domain" description="Cytochrome oxidase subunit II copper A binding" evidence="19">
    <location>
        <begin position="134"/>
        <end position="262"/>
    </location>
</feature>
<dbReference type="InterPro" id="IPR036257">
    <property type="entry name" value="Cyt_c_oxidase_su2_TM_sf"/>
</dbReference>
<sequence>MRSHNTRPKRRPVARAAALATAVALVATGCSAEVQRGFLPGYEDAQVTNQTERITNLWVGSWIAALVVGLLTWGLILWCVTVYRKRKSDDRLPIQLRYHVPLEITYVVLPIIMIGVLFFYTSRDIAELEDVSTPPDTTIQVVGKQWSFDFNYLDEDVYDTGVQAQDVGSEGSFDQLPTLYLPVDERVEFVLDARDVVHNFWVPAFLFKMDMIPGRTNTFQVVPTREGIYAGKCAEFCGEEHSSMLFNVAVVSREEYDDHMEDLRDRGQTGALGLELNRSQDRTSNAEGTQRNEN</sequence>
<evidence type="ECO:0000259" key="19">
    <source>
        <dbReference type="PROSITE" id="PS50857"/>
    </source>
</evidence>
<dbReference type="SUPFAM" id="SSF49503">
    <property type="entry name" value="Cupredoxins"/>
    <property type="match status" value="1"/>
</dbReference>
<evidence type="ECO:0000256" key="16">
    <source>
        <dbReference type="SAM" id="MobiDB-lite"/>
    </source>
</evidence>
<keyword evidence="10 17" id="KW-1133">Transmembrane helix</keyword>
<dbReference type="PROSITE" id="PS51257">
    <property type="entry name" value="PROKAR_LIPOPROTEIN"/>
    <property type="match status" value="1"/>
</dbReference>
<evidence type="ECO:0000256" key="8">
    <source>
        <dbReference type="ARBA" id="ARBA00022967"/>
    </source>
</evidence>
<accession>A0A512DB97</accession>
<dbReference type="GO" id="GO:0005507">
    <property type="term" value="F:copper ion binding"/>
    <property type="evidence" value="ECO:0007669"/>
    <property type="project" value="InterPro"/>
</dbReference>